<dbReference type="AlphaFoldDB" id="A0A2W5S312"/>
<feature type="region of interest" description="Disordered" evidence="1">
    <location>
        <begin position="35"/>
        <end position="65"/>
    </location>
</feature>
<dbReference type="Proteomes" id="UP000249135">
    <property type="component" value="Unassembled WGS sequence"/>
</dbReference>
<feature type="compositionally biased region" description="Basic and acidic residues" evidence="1">
    <location>
        <begin position="205"/>
        <end position="216"/>
    </location>
</feature>
<reference evidence="2 3" key="1">
    <citation type="submission" date="2017-08" db="EMBL/GenBank/DDBJ databases">
        <title>Infants hospitalized years apart are colonized by the same room-sourced microbial strains.</title>
        <authorList>
            <person name="Brooks B."/>
            <person name="Olm M.R."/>
            <person name="Firek B.A."/>
            <person name="Baker R."/>
            <person name="Thomas B.C."/>
            <person name="Morowitz M.J."/>
            <person name="Banfield J.F."/>
        </authorList>
    </citation>
    <scope>NUCLEOTIDE SEQUENCE [LARGE SCALE GENOMIC DNA]</scope>
    <source>
        <strain evidence="2">S2_005_003_R2_41</strain>
    </source>
</reference>
<evidence type="ECO:0000256" key="1">
    <source>
        <dbReference type="SAM" id="MobiDB-lite"/>
    </source>
</evidence>
<gene>
    <name evidence="2" type="ORF">DI563_13260</name>
</gene>
<protein>
    <submittedName>
        <fullName evidence="2">Uncharacterized protein</fullName>
    </submittedName>
</protein>
<proteinExistence type="predicted"/>
<evidence type="ECO:0000313" key="3">
    <source>
        <dbReference type="Proteomes" id="UP000249135"/>
    </source>
</evidence>
<organism evidence="2 3">
    <name type="scientific">Variovorax paradoxus</name>
    <dbReference type="NCBI Taxonomy" id="34073"/>
    <lineage>
        <taxon>Bacteria</taxon>
        <taxon>Pseudomonadati</taxon>
        <taxon>Pseudomonadota</taxon>
        <taxon>Betaproteobacteria</taxon>
        <taxon>Burkholderiales</taxon>
        <taxon>Comamonadaceae</taxon>
        <taxon>Variovorax</taxon>
    </lineage>
</organism>
<accession>A0A2W5S312</accession>
<sequence length="228" mass="24271">MRRRGRILVQDKCDGDKNKVGEKCKDGADPCPGSLKKTVSQQRAGKTRTATESRTMQAGKEATQDADSSECVKAMRCGLRPYKPDAQKGGCCPGQTPHHIPPKSMMKGVSGYNKDTALCVCLEGASQHVGSHGENHAAIDHVASKPGVLDSAGKCSVAQYNKVCADAVAAQCGCSADCIEAQLNASFNDEQKNAQVKHWQSNSKKLSDETKGKIDDAYNAAKKTADND</sequence>
<feature type="compositionally biased region" description="Polar residues" evidence="1">
    <location>
        <begin position="37"/>
        <end position="56"/>
    </location>
</feature>
<name>A0A2W5S312_VARPD</name>
<evidence type="ECO:0000313" key="2">
    <source>
        <dbReference type="EMBL" id="PZQ74063.1"/>
    </source>
</evidence>
<comment type="caution">
    <text evidence="2">The sequence shown here is derived from an EMBL/GenBank/DDBJ whole genome shotgun (WGS) entry which is preliminary data.</text>
</comment>
<dbReference type="EMBL" id="QFPP01000150">
    <property type="protein sequence ID" value="PZQ74063.1"/>
    <property type="molecule type" value="Genomic_DNA"/>
</dbReference>
<feature type="region of interest" description="Disordered" evidence="1">
    <location>
        <begin position="192"/>
        <end position="228"/>
    </location>
</feature>